<organism evidence="2 3">
    <name type="scientific">Acinetobacter gandensis</name>
    <dbReference type="NCBI Taxonomy" id="1443941"/>
    <lineage>
        <taxon>Bacteria</taxon>
        <taxon>Pseudomonadati</taxon>
        <taxon>Pseudomonadota</taxon>
        <taxon>Gammaproteobacteria</taxon>
        <taxon>Moraxellales</taxon>
        <taxon>Moraxellaceae</taxon>
        <taxon>Acinetobacter</taxon>
    </lineage>
</organism>
<proteinExistence type="predicted"/>
<dbReference type="AlphaFoldDB" id="A0A1A7RC41"/>
<feature type="signal peptide" evidence="1">
    <location>
        <begin position="1"/>
        <end position="26"/>
    </location>
</feature>
<evidence type="ECO:0000313" key="2">
    <source>
        <dbReference type="EMBL" id="OBX29506.1"/>
    </source>
</evidence>
<feature type="chain" id="PRO_5008510458" evidence="1">
    <location>
        <begin position="27"/>
        <end position="122"/>
    </location>
</feature>
<accession>A0A1A7RC41</accession>
<keyword evidence="1" id="KW-0732">Signal</keyword>
<comment type="caution">
    <text evidence="2">The sequence shown here is derived from an EMBL/GenBank/DDBJ whole genome shotgun (WGS) entry which is preliminary data.</text>
</comment>
<gene>
    <name evidence="2" type="ORF">A9J31_13385</name>
</gene>
<name>A0A1A7RC41_9GAMM</name>
<sequence length="122" mass="13140">MKSSSIFSFNLIVAVLTVGLSSAAMAEKSQSLSQKMLKPVIEYQCGQELNASKVWKGASMFMSAAQKKDNQTAICQCVSEHAMDEMTAKDLMTAAVSESEKNKLISKAVLNSLRGCAQQALN</sequence>
<dbReference type="OrthoDB" id="6712291at2"/>
<protein>
    <submittedName>
        <fullName evidence="2">Uncharacterized protein</fullName>
    </submittedName>
</protein>
<evidence type="ECO:0000256" key="1">
    <source>
        <dbReference type="SAM" id="SignalP"/>
    </source>
</evidence>
<dbReference type="STRING" id="1443941.A9J31_13385"/>
<reference evidence="3" key="1">
    <citation type="submission" date="2016-06" db="EMBL/GenBank/DDBJ databases">
        <authorList>
            <person name="Radolfova-Krizova L."/>
            <person name="Nemec A."/>
        </authorList>
    </citation>
    <scope>NUCLEOTIDE SEQUENCE [LARGE SCALE GENOMIC DNA]</scope>
    <source>
        <strain evidence="3">ANC 4275</strain>
    </source>
</reference>
<dbReference type="Proteomes" id="UP000185753">
    <property type="component" value="Unassembled WGS sequence"/>
</dbReference>
<keyword evidence="3" id="KW-1185">Reference proteome</keyword>
<dbReference type="RefSeq" id="WP_067762636.1">
    <property type="nucleotide sequence ID" value="NZ_JBOINS010000010.1"/>
</dbReference>
<evidence type="ECO:0000313" key="3">
    <source>
        <dbReference type="Proteomes" id="UP000185753"/>
    </source>
</evidence>
<dbReference type="EMBL" id="LZDS01000006">
    <property type="protein sequence ID" value="OBX29506.1"/>
    <property type="molecule type" value="Genomic_DNA"/>
</dbReference>